<dbReference type="RefSeq" id="WP_282197738.1">
    <property type="nucleotide sequence ID" value="NZ_BOQE01000001.1"/>
</dbReference>
<feature type="transmembrane region" description="Helical" evidence="1">
    <location>
        <begin position="60"/>
        <end position="80"/>
    </location>
</feature>
<keyword evidence="1" id="KW-1133">Transmembrane helix</keyword>
<evidence type="ECO:0008006" key="4">
    <source>
        <dbReference type="Google" id="ProtNLM"/>
    </source>
</evidence>
<feature type="transmembrane region" description="Helical" evidence="1">
    <location>
        <begin position="38"/>
        <end position="54"/>
    </location>
</feature>
<dbReference type="Proteomes" id="UP001057291">
    <property type="component" value="Unassembled WGS sequence"/>
</dbReference>
<comment type="caution">
    <text evidence="2">The sequence shown here is derived from an EMBL/GenBank/DDBJ whole genome shotgun (WGS) entry which is preliminary data.</text>
</comment>
<dbReference type="EMBL" id="BOQE01000001">
    <property type="protein sequence ID" value="GIM44460.1"/>
    <property type="molecule type" value="Genomic_DNA"/>
</dbReference>
<evidence type="ECO:0000256" key="1">
    <source>
        <dbReference type="SAM" id="Phobius"/>
    </source>
</evidence>
<organism evidence="2 3">
    <name type="scientific">Collibacillus ludicampi</name>
    <dbReference type="NCBI Taxonomy" id="2771369"/>
    <lineage>
        <taxon>Bacteria</taxon>
        <taxon>Bacillati</taxon>
        <taxon>Bacillota</taxon>
        <taxon>Bacilli</taxon>
        <taxon>Bacillales</taxon>
        <taxon>Alicyclobacillaceae</taxon>
        <taxon>Collibacillus</taxon>
    </lineage>
</organism>
<keyword evidence="3" id="KW-1185">Reference proteome</keyword>
<evidence type="ECO:0000313" key="2">
    <source>
        <dbReference type="EMBL" id="GIM44460.1"/>
    </source>
</evidence>
<keyword evidence="1" id="KW-0472">Membrane</keyword>
<reference evidence="2" key="1">
    <citation type="journal article" date="2023" name="Int. J. Syst. Evol. Microbiol.">
        <title>Collibacillus ludicampi gen. nov., sp. nov., a new soil bacterium of the family Alicyclobacillaceae.</title>
        <authorList>
            <person name="Jojima T."/>
            <person name="Ioku Y."/>
            <person name="Fukuta Y."/>
            <person name="Shirasaka N."/>
            <person name="Matsumura Y."/>
            <person name="Mori M."/>
        </authorList>
    </citation>
    <scope>NUCLEOTIDE SEQUENCE</scope>
    <source>
        <strain evidence="2">TP075</strain>
    </source>
</reference>
<accession>A0AAV4L9K9</accession>
<evidence type="ECO:0000313" key="3">
    <source>
        <dbReference type="Proteomes" id="UP001057291"/>
    </source>
</evidence>
<sequence length="93" mass="10598">MIYLVFDYVNPFILTLVFCPLISVLLGAWFAMMRKKKLIALVVSFVLPLLYITSDWNTFIANLGAWLLWGTLYALVAYLAHKAVSIIRGKSKK</sequence>
<name>A0AAV4L9K9_9BACL</name>
<dbReference type="AlphaFoldDB" id="A0AAV4L9K9"/>
<gene>
    <name evidence="2" type="ORF">DNHGIG_00090</name>
</gene>
<keyword evidence="1" id="KW-0812">Transmembrane</keyword>
<protein>
    <recommendedName>
        <fullName evidence="4">DUF2651 domain-containing protein</fullName>
    </recommendedName>
</protein>
<feature type="transmembrane region" description="Helical" evidence="1">
    <location>
        <begin position="12"/>
        <end position="31"/>
    </location>
</feature>
<proteinExistence type="predicted"/>